<dbReference type="OrthoDB" id="10673415at2759"/>
<dbReference type="STRING" id="564608.C1N100"/>
<dbReference type="AlphaFoldDB" id="C1N100"/>
<dbReference type="GeneID" id="9687161"/>
<dbReference type="Proteomes" id="UP000001876">
    <property type="component" value="Unassembled WGS sequence"/>
</dbReference>
<dbReference type="Gene3D" id="3.30.40.10">
    <property type="entry name" value="Zinc/RING finger domain, C3HC4 (zinc finger)"/>
    <property type="match status" value="1"/>
</dbReference>
<evidence type="ECO:0000256" key="2">
    <source>
        <dbReference type="SAM" id="Phobius"/>
    </source>
</evidence>
<dbReference type="KEGG" id="mpp:MICPUCDRAFT_51209"/>
<evidence type="ECO:0000313" key="3">
    <source>
        <dbReference type="EMBL" id="EEH54115.1"/>
    </source>
</evidence>
<feature type="region of interest" description="Disordered" evidence="1">
    <location>
        <begin position="1"/>
        <end position="98"/>
    </location>
</feature>
<evidence type="ECO:0000313" key="4">
    <source>
        <dbReference type="Proteomes" id="UP000001876"/>
    </source>
</evidence>
<name>C1N100_MICPC</name>
<feature type="transmembrane region" description="Helical" evidence="2">
    <location>
        <begin position="291"/>
        <end position="317"/>
    </location>
</feature>
<keyword evidence="2" id="KW-0812">Transmembrane</keyword>
<sequence length="340" mass="36613">MPLFGWTSRARDAAAAASAASAAASPPPAPATPTRGSRDARRRGSSGDVVLSVDADNAAVSVPRELGAGERARASTPPPRLSAEEEEEEEEEEDAVDVELGEIRVVPADGASSEKEKGKKAEKKDDDEERYCRICMERIARAELDAGTATSLGCACVGGFAHVDPCAEQYANAKSDATCEVRVFFLAYFLVLVLSKHLTLARAQLCLENMDALDAIVAKLRASRRGRARGRRAILVLNDLPTGAGGRAIRSRENDAHGDPVFDVEDARLYRPGWGSRNPGMWLLWIITRPFVLVAYVSLYFVTCLVAAMAVPAVILFCPEFLDASFFFPDVSIQPEASPS</sequence>
<proteinExistence type="predicted"/>
<keyword evidence="2" id="KW-1133">Transmembrane helix</keyword>
<accession>C1N100</accession>
<feature type="compositionally biased region" description="Low complexity" evidence="1">
    <location>
        <begin position="13"/>
        <end position="24"/>
    </location>
</feature>
<keyword evidence="4" id="KW-1185">Reference proteome</keyword>
<organism evidence="4">
    <name type="scientific">Micromonas pusilla (strain CCMP1545)</name>
    <name type="common">Picoplanktonic green alga</name>
    <dbReference type="NCBI Taxonomy" id="564608"/>
    <lineage>
        <taxon>Eukaryota</taxon>
        <taxon>Viridiplantae</taxon>
        <taxon>Chlorophyta</taxon>
        <taxon>Mamiellophyceae</taxon>
        <taxon>Mamiellales</taxon>
        <taxon>Mamiellaceae</taxon>
        <taxon>Micromonas</taxon>
    </lineage>
</organism>
<dbReference type="RefSeq" id="XP_003061485.1">
    <property type="nucleotide sequence ID" value="XM_003061439.1"/>
</dbReference>
<gene>
    <name evidence="3" type="ORF">MICPUCDRAFT_51209</name>
</gene>
<keyword evidence="2" id="KW-0472">Membrane</keyword>
<reference evidence="3 4" key="1">
    <citation type="journal article" date="2009" name="Science">
        <title>Green evolution and dynamic adaptations revealed by genomes of the marine picoeukaryotes Micromonas.</title>
        <authorList>
            <person name="Worden A.Z."/>
            <person name="Lee J.H."/>
            <person name="Mock T."/>
            <person name="Rouze P."/>
            <person name="Simmons M.P."/>
            <person name="Aerts A.L."/>
            <person name="Allen A.E."/>
            <person name="Cuvelier M.L."/>
            <person name="Derelle E."/>
            <person name="Everett M.V."/>
            <person name="Foulon E."/>
            <person name="Grimwood J."/>
            <person name="Gundlach H."/>
            <person name="Henrissat B."/>
            <person name="Napoli C."/>
            <person name="McDonald S.M."/>
            <person name="Parker M.S."/>
            <person name="Rombauts S."/>
            <person name="Salamov A."/>
            <person name="Von Dassow P."/>
            <person name="Badger J.H."/>
            <person name="Coutinho P.M."/>
            <person name="Demir E."/>
            <person name="Dubchak I."/>
            <person name="Gentemann C."/>
            <person name="Eikrem W."/>
            <person name="Gready J.E."/>
            <person name="John U."/>
            <person name="Lanier W."/>
            <person name="Lindquist E.A."/>
            <person name="Lucas S."/>
            <person name="Mayer K.F."/>
            <person name="Moreau H."/>
            <person name="Not F."/>
            <person name="Otillar R."/>
            <person name="Panaud O."/>
            <person name="Pangilinan J."/>
            <person name="Paulsen I."/>
            <person name="Piegu B."/>
            <person name="Poliakov A."/>
            <person name="Robbens S."/>
            <person name="Schmutz J."/>
            <person name="Toulza E."/>
            <person name="Wyss T."/>
            <person name="Zelensky A."/>
            <person name="Zhou K."/>
            <person name="Armbrust E.V."/>
            <person name="Bhattacharya D."/>
            <person name="Goodenough U.W."/>
            <person name="Van de Peer Y."/>
            <person name="Grigoriev I.V."/>
        </authorList>
    </citation>
    <scope>NUCLEOTIDE SEQUENCE [LARGE SCALE GENOMIC DNA]</scope>
    <source>
        <strain evidence="3 4">CCMP1545</strain>
    </source>
</reference>
<dbReference type="EMBL" id="GG663744">
    <property type="protein sequence ID" value="EEH54115.1"/>
    <property type="molecule type" value="Genomic_DNA"/>
</dbReference>
<feature type="compositionally biased region" description="Acidic residues" evidence="1">
    <location>
        <begin position="84"/>
        <end position="98"/>
    </location>
</feature>
<protein>
    <submittedName>
        <fullName evidence="3">Predicted protein</fullName>
    </submittedName>
</protein>
<evidence type="ECO:0000256" key="1">
    <source>
        <dbReference type="SAM" id="MobiDB-lite"/>
    </source>
</evidence>
<dbReference type="InterPro" id="IPR013083">
    <property type="entry name" value="Znf_RING/FYVE/PHD"/>
</dbReference>